<reference evidence="1 2" key="1">
    <citation type="journal article" date="2020" name="Nature">
        <title>Six reference-quality genomes reveal evolution of bat adaptations.</title>
        <authorList>
            <person name="Jebb D."/>
            <person name="Huang Z."/>
            <person name="Pippel M."/>
            <person name="Hughes G.M."/>
            <person name="Lavrichenko K."/>
            <person name="Devanna P."/>
            <person name="Winkler S."/>
            <person name="Jermiin L.S."/>
            <person name="Skirmuntt E.C."/>
            <person name="Katzourakis A."/>
            <person name="Burkitt-Gray L."/>
            <person name="Ray D.A."/>
            <person name="Sullivan K.A.M."/>
            <person name="Roscito J.G."/>
            <person name="Kirilenko B.M."/>
            <person name="Davalos L.M."/>
            <person name="Corthals A.P."/>
            <person name="Power M.L."/>
            <person name="Jones G."/>
            <person name="Ransome R.D."/>
            <person name="Dechmann D.K.N."/>
            <person name="Locatelli A.G."/>
            <person name="Puechmaille S.J."/>
            <person name="Fedrigo O."/>
            <person name="Jarvis E.D."/>
            <person name="Hiller M."/>
            <person name="Vernes S.C."/>
            <person name="Myers E.W."/>
            <person name="Teeling E.C."/>
        </authorList>
    </citation>
    <scope>NUCLEOTIDE SEQUENCE [LARGE SCALE GENOMIC DNA]</scope>
    <source>
        <strain evidence="1">MRouAeg1</strain>
        <tissue evidence="1">Muscle</tissue>
    </source>
</reference>
<evidence type="ECO:0000313" key="1">
    <source>
        <dbReference type="EMBL" id="KAF6422828.1"/>
    </source>
</evidence>
<keyword evidence="2" id="KW-1185">Reference proteome</keyword>
<dbReference type="AlphaFoldDB" id="A0A7J8DI18"/>
<evidence type="ECO:0000313" key="2">
    <source>
        <dbReference type="Proteomes" id="UP000593571"/>
    </source>
</evidence>
<name>A0A7J8DI18_ROUAE</name>
<organism evidence="1 2">
    <name type="scientific">Rousettus aegyptiacus</name>
    <name type="common">Egyptian fruit bat</name>
    <name type="synonym">Pteropus aegyptiacus</name>
    <dbReference type="NCBI Taxonomy" id="9407"/>
    <lineage>
        <taxon>Eukaryota</taxon>
        <taxon>Metazoa</taxon>
        <taxon>Chordata</taxon>
        <taxon>Craniata</taxon>
        <taxon>Vertebrata</taxon>
        <taxon>Euteleostomi</taxon>
        <taxon>Mammalia</taxon>
        <taxon>Eutheria</taxon>
        <taxon>Laurasiatheria</taxon>
        <taxon>Chiroptera</taxon>
        <taxon>Yinpterochiroptera</taxon>
        <taxon>Pteropodoidea</taxon>
        <taxon>Pteropodidae</taxon>
        <taxon>Rousettinae</taxon>
        <taxon>Rousettus</taxon>
    </lineage>
</organism>
<protein>
    <submittedName>
        <fullName evidence="1">Uncharacterized protein</fullName>
    </submittedName>
</protein>
<comment type="caution">
    <text evidence="1">The sequence shown here is derived from an EMBL/GenBank/DDBJ whole genome shotgun (WGS) entry which is preliminary data.</text>
</comment>
<proteinExistence type="predicted"/>
<gene>
    <name evidence="1" type="ORF">HJG63_008625</name>
</gene>
<sequence length="134" mass="15581">MRSYFFMDEQRKWFLEIESTHGENAVKIIEMTIKDLEHSINLVNKARTRFERIDFNFERSSAVGKMLSNSTTCYGKIIRQRNCEPMQQTSLSYLRNCHTLVNPQHPAPDHSAAINQQDLPPGKWLRLVKGLNDG</sequence>
<dbReference type="Proteomes" id="UP000593571">
    <property type="component" value="Unassembled WGS sequence"/>
</dbReference>
<accession>A0A7J8DI18</accession>
<dbReference type="EMBL" id="JACASE010000012">
    <property type="protein sequence ID" value="KAF6422828.1"/>
    <property type="molecule type" value="Genomic_DNA"/>
</dbReference>